<comment type="caution">
    <text evidence="1">The sequence shown here is derived from an EMBL/GenBank/DDBJ whole genome shotgun (WGS) entry which is preliminary data.</text>
</comment>
<name>A0AA40RZ80_9HYPH</name>
<dbReference type="RefSeq" id="WP_158022279.1">
    <property type="nucleotide sequence ID" value="NZ_BPRF01000002.1"/>
</dbReference>
<accession>A0AA40RZ80</accession>
<gene>
    <name evidence="1" type="ORF">HNR51_000756</name>
</gene>
<evidence type="ECO:0000313" key="1">
    <source>
        <dbReference type="EMBL" id="MBA8911694.1"/>
    </source>
</evidence>
<dbReference type="Proteomes" id="UP000543554">
    <property type="component" value="Unassembled WGS sequence"/>
</dbReference>
<protein>
    <submittedName>
        <fullName evidence="1">Uncharacterized protein</fullName>
    </submittedName>
</protein>
<evidence type="ECO:0000313" key="2">
    <source>
        <dbReference type="Proteomes" id="UP000543554"/>
    </source>
</evidence>
<keyword evidence="2" id="KW-1185">Reference proteome</keyword>
<dbReference type="EMBL" id="JACJIB010000001">
    <property type="protein sequence ID" value="MBA8911694.1"/>
    <property type="molecule type" value="Genomic_DNA"/>
</dbReference>
<dbReference type="AlphaFoldDB" id="A0AA40RZ80"/>
<sequence length="48" mass="5192">MSLLFPTPMSGTAEVRQTMAMRQLCGGRVDGRLPCCGAFVNEVATMEK</sequence>
<organism evidence="1 2">
    <name type="scientific">Methylorubrum thiocyanatum</name>
    <dbReference type="NCBI Taxonomy" id="47958"/>
    <lineage>
        <taxon>Bacteria</taxon>
        <taxon>Pseudomonadati</taxon>
        <taxon>Pseudomonadota</taxon>
        <taxon>Alphaproteobacteria</taxon>
        <taxon>Hyphomicrobiales</taxon>
        <taxon>Methylobacteriaceae</taxon>
        <taxon>Methylorubrum</taxon>
    </lineage>
</organism>
<proteinExistence type="predicted"/>
<reference evidence="1 2" key="1">
    <citation type="submission" date="2020-08" db="EMBL/GenBank/DDBJ databases">
        <title>Genomic Encyclopedia of Type Strains, Phase IV (KMG-IV): sequencing the most valuable type-strain genomes for metagenomic binning, comparative biology and taxonomic classification.</title>
        <authorList>
            <person name="Goeker M."/>
        </authorList>
    </citation>
    <scope>NUCLEOTIDE SEQUENCE [LARGE SCALE GENOMIC DNA]</scope>
    <source>
        <strain evidence="1 2">DSM 11490</strain>
    </source>
</reference>